<evidence type="ECO:0000313" key="5">
    <source>
        <dbReference type="Proteomes" id="UP000664203"/>
    </source>
</evidence>
<accession>A0A8H3FGB6</accession>
<organism evidence="4 5">
    <name type="scientific">Alectoria fallacina</name>
    <dbReference type="NCBI Taxonomy" id="1903189"/>
    <lineage>
        <taxon>Eukaryota</taxon>
        <taxon>Fungi</taxon>
        <taxon>Dikarya</taxon>
        <taxon>Ascomycota</taxon>
        <taxon>Pezizomycotina</taxon>
        <taxon>Lecanoromycetes</taxon>
        <taxon>OSLEUM clade</taxon>
        <taxon>Lecanoromycetidae</taxon>
        <taxon>Lecanorales</taxon>
        <taxon>Lecanorineae</taxon>
        <taxon>Parmeliaceae</taxon>
        <taxon>Alectoria</taxon>
    </lineage>
</organism>
<dbReference type="EMBL" id="CAJPDR010000179">
    <property type="protein sequence ID" value="CAF9923973.1"/>
    <property type="molecule type" value="Genomic_DNA"/>
</dbReference>
<dbReference type="Gene3D" id="2.30.30.40">
    <property type="entry name" value="SH3 Domains"/>
    <property type="match status" value="1"/>
</dbReference>
<evidence type="ECO:0000256" key="2">
    <source>
        <dbReference type="PROSITE-ProRule" id="PRU00192"/>
    </source>
</evidence>
<dbReference type="Pfam" id="PF00018">
    <property type="entry name" value="SH3_1"/>
    <property type="match status" value="1"/>
</dbReference>
<protein>
    <submittedName>
        <fullName evidence="4">Transmembrane osmosensor</fullName>
    </submittedName>
</protein>
<name>A0A8H3FGB6_9LECA</name>
<dbReference type="SUPFAM" id="SSF50044">
    <property type="entry name" value="SH3-domain"/>
    <property type="match status" value="1"/>
</dbReference>
<gene>
    <name evidence="4" type="primary">SHO1_1</name>
    <name evidence="4" type="ORF">ALECFALPRED_002579</name>
</gene>
<dbReference type="SMART" id="SM00326">
    <property type="entry name" value="SH3"/>
    <property type="match status" value="1"/>
</dbReference>
<dbReference type="InterPro" id="IPR036028">
    <property type="entry name" value="SH3-like_dom_sf"/>
</dbReference>
<evidence type="ECO:0000313" key="4">
    <source>
        <dbReference type="EMBL" id="CAF9923973.1"/>
    </source>
</evidence>
<dbReference type="OrthoDB" id="5392600at2759"/>
<keyword evidence="4" id="KW-0472">Membrane</keyword>
<sequence>MAGVGEASAIVGLIATAAQLSKAVVDIAGKYKDARKQIESFGLEVAILGNVLDQMYRLLGRDRLEQDVEVYSVMRTIVNQCGEFFSELDVYKDKLYSRQGLVRNLTLRGKAKWMFEAAELEYLRARLESMKTNMLLMMTMQCMHSSDRLGSYQAMQENARQIQLLALQSDVCAKRLETLEDMTIPRSKLGNPAVDRMSIMTTDTAMSARSMRESIMSLYGHRSYYQIILDPREGKFDVAPEMLVDQSRISMIIEDHLQPKDTTWSPDLHHPRERDTNVRKLAGKQHSIPNFDNEAEDAEATGSLWDRVFVHKNHRRSTPSEKSDTSTVRTRASNIIQITYIPGVTNTLVESTPDTQAALMNKPLPSLPSEPSSADNAQMPESEYPFRVKAIAEYVAKFEDHNEIGANELSFTKHEILEVSDVSGRWWAARNHAGEIGIVPSLYLIVL</sequence>
<keyword evidence="1 2" id="KW-0728">SH3 domain</keyword>
<dbReference type="AlphaFoldDB" id="A0A8H3FGB6"/>
<evidence type="ECO:0000256" key="1">
    <source>
        <dbReference type="ARBA" id="ARBA00022443"/>
    </source>
</evidence>
<comment type="caution">
    <text evidence="4">The sequence shown here is derived from an EMBL/GenBank/DDBJ whole genome shotgun (WGS) entry which is preliminary data.</text>
</comment>
<keyword evidence="4" id="KW-0812">Transmembrane</keyword>
<dbReference type="Proteomes" id="UP000664203">
    <property type="component" value="Unassembled WGS sequence"/>
</dbReference>
<proteinExistence type="predicted"/>
<evidence type="ECO:0000259" key="3">
    <source>
        <dbReference type="PROSITE" id="PS50002"/>
    </source>
</evidence>
<dbReference type="InterPro" id="IPR001452">
    <property type="entry name" value="SH3_domain"/>
</dbReference>
<keyword evidence="5" id="KW-1185">Reference proteome</keyword>
<dbReference type="PROSITE" id="PS50002">
    <property type="entry name" value="SH3"/>
    <property type="match status" value="1"/>
</dbReference>
<reference evidence="4" key="1">
    <citation type="submission" date="2021-03" db="EMBL/GenBank/DDBJ databases">
        <authorList>
            <person name="Tagirdzhanova G."/>
        </authorList>
    </citation>
    <scope>NUCLEOTIDE SEQUENCE</scope>
</reference>
<feature type="domain" description="SH3" evidence="3">
    <location>
        <begin position="383"/>
        <end position="447"/>
    </location>
</feature>